<proteinExistence type="predicted"/>
<organism evidence="2 3">
    <name type="scientific">Erythranthe guttata</name>
    <name type="common">Yellow monkey flower</name>
    <name type="synonym">Mimulus guttatus</name>
    <dbReference type="NCBI Taxonomy" id="4155"/>
    <lineage>
        <taxon>Eukaryota</taxon>
        <taxon>Viridiplantae</taxon>
        <taxon>Streptophyta</taxon>
        <taxon>Embryophyta</taxon>
        <taxon>Tracheophyta</taxon>
        <taxon>Spermatophyta</taxon>
        <taxon>Magnoliopsida</taxon>
        <taxon>eudicotyledons</taxon>
        <taxon>Gunneridae</taxon>
        <taxon>Pentapetalae</taxon>
        <taxon>asterids</taxon>
        <taxon>lamiids</taxon>
        <taxon>Lamiales</taxon>
        <taxon>Phrymaceae</taxon>
        <taxon>Erythranthe</taxon>
    </lineage>
</organism>
<sequence length="202" mass="22834">MSIITKSINIACGVLPRLNITNKPSYMSGTRIFFYSSSSSHFVSANNRNQHVFRRAKQYGASRRNWAVGFAMTVVIPFFTHKWTSLLKLKNEVETAVEAVEGIVDAVEKVAEGVEKVAEDIAEDLPEGGRLRKAVDFIEHVAERANRDAHLVGDFIDKVQEVEDKVEDYVESLAEDAIFGHQHSSKQKQEEEEEKVQEIPRE</sequence>
<dbReference type="STRING" id="4155.A0A022QY23"/>
<evidence type="ECO:0000313" key="2">
    <source>
        <dbReference type="EMBL" id="EYU32464.1"/>
    </source>
</evidence>
<reference evidence="2 3" key="1">
    <citation type="journal article" date="2013" name="Proc. Natl. Acad. Sci. U.S.A.">
        <title>Fine-scale variation in meiotic recombination in Mimulus inferred from population shotgun sequencing.</title>
        <authorList>
            <person name="Hellsten U."/>
            <person name="Wright K.M."/>
            <person name="Jenkins J."/>
            <person name="Shu S."/>
            <person name="Yuan Y."/>
            <person name="Wessler S.R."/>
            <person name="Schmutz J."/>
            <person name="Willis J.H."/>
            <person name="Rokhsar D.S."/>
        </authorList>
    </citation>
    <scope>NUCLEOTIDE SEQUENCE [LARGE SCALE GENOMIC DNA]</scope>
    <source>
        <strain evidence="3">cv. DUN x IM62</strain>
    </source>
</reference>
<keyword evidence="3" id="KW-1185">Reference proteome</keyword>
<dbReference type="Proteomes" id="UP000030748">
    <property type="component" value="Unassembled WGS sequence"/>
</dbReference>
<protein>
    <submittedName>
        <fullName evidence="2">Uncharacterized protein</fullName>
    </submittedName>
</protein>
<name>A0A022QY23_ERYGU</name>
<evidence type="ECO:0000256" key="1">
    <source>
        <dbReference type="SAM" id="MobiDB-lite"/>
    </source>
</evidence>
<feature type="region of interest" description="Disordered" evidence="1">
    <location>
        <begin position="180"/>
        <end position="202"/>
    </location>
</feature>
<dbReference type="PANTHER" id="PTHR33735">
    <property type="entry name" value="EXPRESSED PROTEIN"/>
    <property type="match status" value="1"/>
</dbReference>
<dbReference type="AlphaFoldDB" id="A0A022QY23"/>
<dbReference type="PANTHER" id="PTHR33735:SF26">
    <property type="entry name" value="PTERIN-BINDING DOMAIN-CONTAINING PROTEIN"/>
    <property type="match status" value="1"/>
</dbReference>
<gene>
    <name evidence="2" type="ORF">MIMGU_mgv1a022871mg</name>
</gene>
<accession>A0A022QY23</accession>
<dbReference type="Gene3D" id="1.10.287.700">
    <property type="entry name" value="Helix hairpin bin"/>
    <property type="match status" value="1"/>
</dbReference>
<dbReference type="EMBL" id="KI630834">
    <property type="protein sequence ID" value="EYU32464.1"/>
    <property type="molecule type" value="Genomic_DNA"/>
</dbReference>
<evidence type="ECO:0000313" key="3">
    <source>
        <dbReference type="Proteomes" id="UP000030748"/>
    </source>
</evidence>